<reference evidence="5" key="2">
    <citation type="submission" date="2009-11" db="EMBL/GenBank/DDBJ databases">
        <title>The Genome Sequence of Allomyces macrogynus strain ATCC 38327.</title>
        <authorList>
            <consortium name="The Broad Institute Genome Sequencing Platform"/>
            <person name="Russ C."/>
            <person name="Cuomo C."/>
            <person name="Shea T."/>
            <person name="Young S.K."/>
            <person name="Zeng Q."/>
            <person name="Koehrsen M."/>
            <person name="Haas B."/>
            <person name="Borodovsky M."/>
            <person name="Guigo R."/>
            <person name="Alvarado L."/>
            <person name="Berlin A."/>
            <person name="Borenstein D."/>
            <person name="Chen Z."/>
            <person name="Engels R."/>
            <person name="Freedman E."/>
            <person name="Gellesch M."/>
            <person name="Goldberg J."/>
            <person name="Griggs A."/>
            <person name="Gujja S."/>
            <person name="Heiman D."/>
            <person name="Hepburn T."/>
            <person name="Howarth C."/>
            <person name="Jen D."/>
            <person name="Larson L."/>
            <person name="Lewis B."/>
            <person name="Mehta T."/>
            <person name="Park D."/>
            <person name="Pearson M."/>
            <person name="Roberts A."/>
            <person name="Saif S."/>
            <person name="Shenoy N."/>
            <person name="Sisk P."/>
            <person name="Stolte C."/>
            <person name="Sykes S."/>
            <person name="Walk T."/>
            <person name="White J."/>
            <person name="Yandava C."/>
            <person name="Burger G."/>
            <person name="Gray M.W."/>
            <person name="Holland P.W.H."/>
            <person name="King N."/>
            <person name="Lang F.B.F."/>
            <person name="Roger A.J."/>
            <person name="Ruiz-Trillo I."/>
            <person name="Lander E."/>
            <person name="Nusbaum C."/>
        </authorList>
    </citation>
    <scope>NUCLEOTIDE SEQUENCE [LARGE SCALE GENOMIC DNA]</scope>
    <source>
        <strain evidence="5">ATCC 38327</strain>
    </source>
</reference>
<dbReference type="AlphaFoldDB" id="A0A0L0SEJ1"/>
<dbReference type="InterPro" id="IPR020103">
    <property type="entry name" value="PsdUridine_synth_cat_dom_sf"/>
</dbReference>
<dbReference type="PANTHER" id="PTHR21600:SF87">
    <property type="entry name" value="RNA PSEUDOURIDYLATE SYNTHASE DOMAIN-CONTAINING PROTEIN 1"/>
    <property type="match status" value="1"/>
</dbReference>
<evidence type="ECO:0000313" key="4">
    <source>
        <dbReference type="EMBL" id="KNE60849.1"/>
    </source>
</evidence>
<dbReference type="SUPFAM" id="SSF55120">
    <property type="entry name" value="Pseudouridine synthase"/>
    <property type="match status" value="1"/>
</dbReference>
<feature type="region of interest" description="Disordered" evidence="2">
    <location>
        <begin position="454"/>
        <end position="480"/>
    </location>
</feature>
<dbReference type="Pfam" id="PF00849">
    <property type="entry name" value="PseudoU_synth_2"/>
    <property type="match status" value="1"/>
</dbReference>
<reference evidence="4 5" key="1">
    <citation type="submission" date="2009-11" db="EMBL/GenBank/DDBJ databases">
        <title>Annotation of Allomyces macrogynus ATCC 38327.</title>
        <authorList>
            <consortium name="The Broad Institute Genome Sequencing Platform"/>
            <person name="Russ C."/>
            <person name="Cuomo C."/>
            <person name="Burger G."/>
            <person name="Gray M.W."/>
            <person name="Holland P.W.H."/>
            <person name="King N."/>
            <person name="Lang F.B.F."/>
            <person name="Roger A.J."/>
            <person name="Ruiz-Trillo I."/>
            <person name="Young S.K."/>
            <person name="Zeng Q."/>
            <person name="Gargeya S."/>
            <person name="Fitzgerald M."/>
            <person name="Haas B."/>
            <person name="Abouelleil A."/>
            <person name="Alvarado L."/>
            <person name="Arachchi H.M."/>
            <person name="Berlin A."/>
            <person name="Chapman S.B."/>
            <person name="Gearin G."/>
            <person name="Goldberg J."/>
            <person name="Griggs A."/>
            <person name="Gujja S."/>
            <person name="Hansen M."/>
            <person name="Heiman D."/>
            <person name="Howarth C."/>
            <person name="Larimer J."/>
            <person name="Lui A."/>
            <person name="MacDonald P.J.P."/>
            <person name="McCowen C."/>
            <person name="Montmayeur A."/>
            <person name="Murphy C."/>
            <person name="Neiman D."/>
            <person name="Pearson M."/>
            <person name="Priest M."/>
            <person name="Roberts A."/>
            <person name="Saif S."/>
            <person name="Shea T."/>
            <person name="Sisk P."/>
            <person name="Stolte C."/>
            <person name="Sykes S."/>
            <person name="Wortman J."/>
            <person name="Nusbaum C."/>
            <person name="Birren B."/>
        </authorList>
    </citation>
    <scope>NUCLEOTIDE SEQUENCE [LARGE SCALE GENOMIC DNA]</scope>
    <source>
        <strain evidence="4 5">ATCC 38327</strain>
    </source>
</reference>
<feature type="domain" description="Pseudouridine synthase RsuA/RluA-like" evidence="3">
    <location>
        <begin position="169"/>
        <end position="334"/>
    </location>
</feature>
<evidence type="ECO:0000256" key="2">
    <source>
        <dbReference type="SAM" id="MobiDB-lite"/>
    </source>
</evidence>
<evidence type="ECO:0000256" key="1">
    <source>
        <dbReference type="ARBA" id="ARBA00010876"/>
    </source>
</evidence>
<dbReference type="InterPro" id="IPR006145">
    <property type="entry name" value="PsdUridine_synth_RsuA/RluA"/>
</dbReference>
<name>A0A0L0SEJ1_ALLM3</name>
<evidence type="ECO:0000313" key="5">
    <source>
        <dbReference type="Proteomes" id="UP000054350"/>
    </source>
</evidence>
<dbReference type="VEuPathDB" id="FungiDB:AMAG_06615"/>
<feature type="compositionally biased region" description="Basic residues" evidence="2">
    <location>
        <begin position="457"/>
        <end position="471"/>
    </location>
</feature>
<dbReference type="GO" id="GO:0009982">
    <property type="term" value="F:pseudouridine synthase activity"/>
    <property type="evidence" value="ECO:0007669"/>
    <property type="project" value="InterPro"/>
</dbReference>
<feature type="compositionally biased region" description="Basic and acidic residues" evidence="2">
    <location>
        <begin position="50"/>
        <end position="67"/>
    </location>
</feature>
<evidence type="ECO:0000259" key="3">
    <source>
        <dbReference type="Pfam" id="PF00849"/>
    </source>
</evidence>
<dbReference type="Proteomes" id="UP000054350">
    <property type="component" value="Unassembled WGS sequence"/>
</dbReference>
<accession>A0A0L0SEJ1</accession>
<comment type="similarity">
    <text evidence="1">Belongs to the pseudouridine synthase RluA family.</text>
</comment>
<dbReference type="STRING" id="578462.A0A0L0SEJ1"/>
<dbReference type="EMBL" id="GG745337">
    <property type="protein sequence ID" value="KNE60849.1"/>
    <property type="molecule type" value="Genomic_DNA"/>
</dbReference>
<sequence length="480" mass="53821">MYPHDLSAAINALVPVASTNDHERPKPAAAALKQHQSDPDAVTVSQLSAPDKKIDSESKRLQEKPQEPARQSTAKADEPRPTNPERNSVRDETIAAPVPSKPPTASSSLPAGIRPFTPQPPPAAGSVFPLRTVTSAIETHHLVFRKPTWPPEWPDMERTLDILYHEGGLIVVHKPPSFVIDGDEWSVQEYLQRAFQYPLVHLVHQLDYATSGVYVLGLNSRAAGRVCKMFSERMVRKEYVAVVRGWMEKDEYEVTGFIGTEPGNPLRMYIAPDATKGKFADTIVTVRRRGYLLPTALPDATHLSPSPTAPLPVTLVHLHLKTGRRHQLRVHLASLGHPIIGDLTYEPVPPLGTSFPPSAPTHAEYTRERMHLHARYILLPLHSARTREARVWPFDLAAKVEPEFAPWVVCTCEKRSAECMCSEREGVRDANVNRWEAERVEVVKRAVEEERKEWGKRAARMAKREAAKRKRVEGEGERVE</sequence>
<dbReference type="GO" id="GO:0000455">
    <property type="term" value="P:enzyme-directed rRNA pseudouridine synthesis"/>
    <property type="evidence" value="ECO:0007669"/>
    <property type="project" value="TreeGrafter"/>
</dbReference>
<dbReference type="OrthoDB" id="428658at2759"/>
<feature type="region of interest" description="Disordered" evidence="2">
    <location>
        <begin position="16"/>
        <end position="123"/>
    </location>
</feature>
<dbReference type="GO" id="GO:0003723">
    <property type="term" value="F:RNA binding"/>
    <property type="evidence" value="ECO:0007669"/>
    <property type="project" value="InterPro"/>
</dbReference>
<dbReference type="InterPro" id="IPR050188">
    <property type="entry name" value="RluA_PseudoU_synthase"/>
</dbReference>
<dbReference type="eggNOG" id="KOG1919">
    <property type="taxonomic scope" value="Eukaryota"/>
</dbReference>
<protein>
    <recommendedName>
        <fullName evidence="3">Pseudouridine synthase RsuA/RluA-like domain-containing protein</fullName>
    </recommendedName>
</protein>
<proteinExistence type="inferred from homology"/>
<dbReference type="PANTHER" id="PTHR21600">
    <property type="entry name" value="MITOCHONDRIAL RNA PSEUDOURIDINE SYNTHASE"/>
    <property type="match status" value="1"/>
</dbReference>
<gene>
    <name evidence="4" type="ORF">AMAG_06615</name>
</gene>
<dbReference type="CDD" id="cd02869">
    <property type="entry name" value="PseudoU_synth_RluA_like"/>
    <property type="match status" value="1"/>
</dbReference>
<keyword evidence="5" id="KW-1185">Reference proteome</keyword>
<organism evidence="4 5">
    <name type="scientific">Allomyces macrogynus (strain ATCC 38327)</name>
    <name type="common">Allomyces javanicus var. macrogynus</name>
    <dbReference type="NCBI Taxonomy" id="578462"/>
    <lineage>
        <taxon>Eukaryota</taxon>
        <taxon>Fungi</taxon>
        <taxon>Fungi incertae sedis</taxon>
        <taxon>Blastocladiomycota</taxon>
        <taxon>Blastocladiomycetes</taxon>
        <taxon>Blastocladiales</taxon>
        <taxon>Blastocladiaceae</taxon>
        <taxon>Allomyces</taxon>
    </lineage>
</organism>
<dbReference type="Gene3D" id="3.30.2350.10">
    <property type="entry name" value="Pseudouridine synthase"/>
    <property type="match status" value="1"/>
</dbReference>